<comment type="caution">
    <text evidence="1">The sequence shown here is derived from an EMBL/GenBank/DDBJ whole genome shotgun (WGS) entry which is preliminary data.</text>
</comment>
<proteinExistence type="predicted"/>
<dbReference type="EMBL" id="JABAIL010000004">
    <property type="protein sequence ID" value="NLR92160.1"/>
    <property type="molecule type" value="Genomic_DNA"/>
</dbReference>
<accession>A0A7X8SKY0</accession>
<dbReference type="AlphaFoldDB" id="A0A7X8SKY0"/>
<keyword evidence="2" id="KW-1185">Reference proteome</keyword>
<sequence length="138" mass="15938">MKHLILKNEIHLGCLSVVPEATKMPISLGDIMAYMNFPNNEIAKNVVERVFNENSGSVENEVMVREYFNQKFNVDEILKSAHYKFNHQPNTKEEADAYLAEVNLAWDDFLVKVNNGLMQVRYSLLDRMYTSSANSLYQ</sequence>
<dbReference type="RefSeq" id="WP_168882880.1">
    <property type="nucleotide sequence ID" value="NZ_JABAIL010000004.1"/>
</dbReference>
<gene>
    <name evidence="1" type="ORF">HGP29_13115</name>
</gene>
<protein>
    <submittedName>
        <fullName evidence="1">Uncharacterized protein</fullName>
    </submittedName>
</protein>
<dbReference type="Proteomes" id="UP000585050">
    <property type="component" value="Unassembled WGS sequence"/>
</dbReference>
<reference evidence="1 2" key="1">
    <citation type="submission" date="2020-04" db="EMBL/GenBank/DDBJ databases">
        <title>Flammeovirga sp. SR4, a novel species isolated from seawater.</title>
        <authorList>
            <person name="Wang X."/>
        </authorList>
    </citation>
    <scope>NUCLEOTIDE SEQUENCE [LARGE SCALE GENOMIC DNA]</scope>
    <source>
        <strain evidence="1 2">SR4</strain>
    </source>
</reference>
<organism evidence="1 2">
    <name type="scientific">Flammeovirga agarivorans</name>
    <dbReference type="NCBI Taxonomy" id="2726742"/>
    <lineage>
        <taxon>Bacteria</taxon>
        <taxon>Pseudomonadati</taxon>
        <taxon>Bacteroidota</taxon>
        <taxon>Cytophagia</taxon>
        <taxon>Cytophagales</taxon>
        <taxon>Flammeovirgaceae</taxon>
        <taxon>Flammeovirga</taxon>
    </lineage>
</organism>
<evidence type="ECO:0000313" key="1">
    <source>
        <dbReference type="EMBL" id="NLR92160.1"/>
    </source>
</evidence>
<evidence type="ECO:0000313" key="2">
    <source>
        <dbReference type="Proteomes" id="UP000585050"/>
    </source>
</evidence>
<name>A0A7X8SKY0_9BACT</name>